<proteinExistence type="inferred from homology"/>
<dbReference type="InterPro" id="IPR036908">
    <property type="entry name" value="RlpA-like_sf"/>
</dbReference>
<evidence type="ECO:0000259" key="6">
    <source>
        <dbReference type="Pfam" id="PF03330"/>
    </source>
</evidence>
<dbReference type="HAMAP" id="MF_02071">
    <property type="entry name" value="RlpA"/>
    <property type="match status" value="1"/>
</dbReference>
<dbReference type="EMBL" id="CATKSH010000005">
    <property type="protein sequence ID" value="CAI9120305.1"/>
    <property type="molecule type" value="Genomic_DNA"/>
</dbReference>
<dbReference type="NCBIfam" id="TIGR00413">
    <property type="entry name" value="rlpA"/>
    <property type="match status" value="1"/>
</dbReference>
<dbReference type="Gene3D" id="2.40.40.10">
    <property type="entry name" value="RlpA-like domain"/>
    <property type="match status" value="1"/>
</dbReference>
<reference evidence="7" key="1">
    <citation type="submission" date="2023-03" db="EMBL/GenBank/DDBJ databases">
        <authorList>
            <person name="Cleenwerck I."/>
        </authorList>
    </citation>
    <scope>NUCLEOTIDE SEQUENCE</scope>
    <source>
        <strain evidence="7">LMG 32879</strain>
    </source>
</reference>
<gene>
    <name evidence="3" type="primary">rlpA</name>
    <name evidence="7" type="ORF">LMG32879_001137</name>
</gene>
<dbReference type="EC" id="4.2.2.-" evidence="3"/>
<feature type="region of interest" description="Disordered" evidence="5">
    <location>
        <begin position="149"/>
        <end position="191"/>
    </location>
</feature>
<feature type="domain" description="RlpA-like protein double-psi beta-barrel" evidence="6">
    <location>
        <begin position="57"/>
        <end position="145"/>
    </location>
</feature>
<organism evidence="7 8">
    <name type="scientific">Brytella acorum</name>
    <dbReference type="NCBI Taxonomy" id="2959299"/>
    <lineage>
        <taxon>Bacteria</taxon>
        <taxon>Pseudomonadati</taxon>
        <taxon>Pseudomonadota</taxon>
        <taxon>Alphaproteobacteria</taxon>
        <taxon>Acetobacterales</taxon>
        <taxon>Acetobacteraceae</taxon>
        <taxon>Brytella</taxon>
    </lineage>
</organism>
<keyword evidence="1 3" id="KW-0456">Lyase</keyword>
<comment type="function">
    <text evidence="3">Lytic transglycosylase with a strong preference for naked glycan strands that lack stem peptides.</text>
</comment>
<dbReference type="SUPFAM" id="SSF50685">
    <property type="entry name" value="Barwin-like endoglucanases"/>
    <property type="match status" value="1"/>
</dbReference>
<keyword evidence="8" id="KW-1185">Reference proteome</keyword>
<comment type="similarity">
    <text evidence="3 4">Belongs to the RlpA family.</text>
</comment>
<evidence type="ECO:0000256" key="5">
    <source>
        <dbReference type="SAM" id="MobiDB-lite"/>
    </source>
</evidence>
<dbReference type="AlphaFoldDB" id="A0AA35VBE5"/>
<sequence length="205" mass="21465">MASSLICEAHAEPGPAATIAASNEPVHTPWTNSVRTALAERAHEAMTKAHHVVAWTQHGVASWYGRHLNHHRTSSGEAMEATGLTAAHPSLPMGSRVLVTSEDTGRSVIVKINDRGPFNSRIIDLSPRAAASLGMLSAGTAHVKIAPLPEGGTEPEPMEVAEADPQATSEAAIAAADPGKSSHHASRRKVGKHVAIAAHHAKKRS</sequence>
<dbReference type="GO" id="GO:0008932">
    <property type="term" value="F:lytic endotransglycosylase activity"/>
    <property type="evidence" value="ECO:0007669"/>
    <property type="project" value="UniProtKB-UniRule"/>
</dbReference>
<dbReference type="PANTHER" id="PTHR34183:SF1">
    <property type="entry name" value="ENDOLYTIC PEPTIDOGLYCAN TRANSGLYCOSYLASE RLPA"/>
    <property type="match status" value="1"/>
</dbReference>
<accession>A0AA35VBE5</accession>
<dbReference type="PANTHER" id="PTHR34183">
    <property type="entry name" value="ENDOLYTIC PEPTIDOGLYCAN TRANSGLYCOSYLASE RLPA"/>
    <property type="match status" value="1"/>
</dbReference>
<dbReference type="GO" id="GO:0000270">
    <property type="term" value="P:peptidoglycan metabolic process"/>
    <property type="evidence" value="ECO:0007669"/>
    <property type="project" value="UniProtKB-UniRule"/>
</dbReference>
<evidence type="ECO:0000313" key="8">
    <source>
        <dbReference type="Proteomes" id="UP001176960"/>
    </source>
</evidence>
<dbReference type="Proteomes" id="UP001176960">
    <property type="component" value="Unassembled WGS sequence"/>
</dbReference>
<keyword evidence="2 3" id="KW-0961">Cell wall biogenesis/degradation</keyword>
<evidence type="ECO:0000256" key="1">
    <source>
        <dbReference type="ARBA" id="ARBA00023239"/>
    </source>
</evidence>
<dbReference type="GO" id="GO:0071555">
    <property type="term" value="P:cell wall organization"/>
    <property type="evidence" value="ECO:0007669"/>
    <property type="project" value="UniProtKB-KW"/>
</dbReference>
<dbReference type="Pfam" id="PF03330">
    <property type="entry name" value="DPBB_1"/>
    <property type="match status" value="1"/>
</dbReference>
<feature type="compositionally biased region" description="Basic residues" evidence="5">
    <location>
        <begin position="181"/>
        <end position="191"/>
    </location>
</feature>
<protein>
    <recommendedName>
        <fullName evidence="3">Endolytic peptidoglycan transglycosylase RlpA</fullName>
        <ecNumber evidence="3">4.2.2.-</ecNumber>
    </recommendedName>
</protein>
<dbReference type="InterPro" id="IPR034718">
    <property type="entry name" value="RlpA"/>
</dbReference>
<dbReference type="CDD" id="cd22268">
    <property type="entry name" value="DPBB_RlpA-like"/>
    <property type="match status" value="1"/>
</dbReference>
<dbReference type="InterPro" id="IPR009009">
    <property type="entry name" value="RlpA-like_DPBB"/>
</dbReference>
<evidence type="ECO:0000256" key="2">
    <source>
        <dbReference type="ARBA" id="ARBA00023316"/>
    </source>
</evidence>
<comment type="caution">
    <text evidence="7">The sequence shown here is derived from an EMBL/GenBank/DDBJ whole genome shotgun (WGS) entry which is preliminary data.</text>
</comment>
<evidence type="ECO:0000256" key="4">
    <source>
        <dbReference type="RuleBase" id="RU003495"/>
    </source>
</evidence>
<evidence type="ECO:0000313" key="7">
    <source>
        <dbReference type="EMBL" id="CAI9120305.1"/>
    </source>
</evidence>
<name>A0AA35VBE5_9PROT</name>
<dbReference type="InterPro" id="IPR012997">
    <property type="entry name" value="RplA"/>
</dbReference>
<dbReference type="RefSeq" id="WP_289842546.1">
    <property type="nucleotide sequence ID" value="NZ_CATKSH010000005.1"/>
</dbReference>
<evidence type="ECO:0000256" key="3">
    <source>
        <dbReference type="HAMAP-Rule" id="MF_02071"/>
    </source>
</evidence>